<accession>A0A0A0L0R2</accession>
<dbReference type="PANTHER" id="PTHR48044:SF22">
    <property type="entry name" value="GLYCOSYLTRANSFERASE"/>
    <property type="match status" value="1"/>
</dbReference>
<dbReference type="Pfam" id="PF00201">
    <property type="entry name" value="UDPGT"/>
    <property type="match status" value="1"/>
</dbReference>
<evidence type="ECO:0000313" key="8">
    <source>
        <dbReference type="Proteomes" id="UP000029981"/>
    </source>
</evidence>
<dbReference type="PROSITE" id="PS00375">
    <property type="entry name" value="UDPGT"/>
    <property type="match status" value="1"/>
</dbReference>
<evidence type="ECO:0000259" key="6">
    <source>
        <dbReference type="Pfam" id="PF26168"/>
    </source>
</evidence>
<reference evidence="7 8" key="3">
    <citation type="journal article" date="2010" name="BMC Genomics">
        <title>Transcriptome sequencing and comparative analysis of cucumber flowers with different sex types.</title>
        <authorList>
            <person name="Guo S."/>
            <person name="Zheng Y."/>
            <person name="Joung J.G."/>
            <person name="Liu S."/>
            <person name="Zhang Z."/>
            <person name="Crasta O.R."/>
            <person name="Sobral B.W."/>
            <person name="Xu Y."/>
            <person name="Huang S."/>
            <person name="Fei Z."/>
        </authorList>
    </citation>
    <scope>NUCLEOTIDE SEQUENCE [LARGE SCALE GENOMIC DNA]</scope>
    <source>
        <strain evidence="8">cv. 9930</strain>
    </source>
</reference>
<dbReference type="OMA" id="VIEKMMV"/>
<comment type="pathway">
    <text evidence="1">Secondary metabolite biosynthesis; terpenoid biosynthesis.</text>
</comment>
<evidence type="ECO:0000256" key="4">
    <source>
        <dbReference type="RuleBase" id="RU003718"/>
    </source>
</evidence>
<dbReference type="CDD" id="cd03784">
    <property type="entry name" value="GT1_Gtf-like"/>
    <property type="match status" value="1"/>
</dbReference>
<dbReference type="PANTHER" id="PTHR48044">
    <property type="entry name" value="GLYCOSYLTRANSFERASE"/>
    <property type="match status" value="1"/>
</dbReference>
<evidence type="ECO:0000256" key="5">
    <source>
        <dbReference type="RuleBase" id="RU362057"/>
    </source>
</evidence>
<evidence type="ECO:0000256" key="3">
    <source>
        <dbReference type="ARBA" id="ARBA00022679"/>
    </source>
</evidence>
<dbReference type="eggNOG" id="KOG1192">
    <property type="taxonomic scope" value="Eukaryota"/>
</dbReference>
<dbReference type="STRING" id="3659.A0A0A0L0R2"/>
<reference evidence="7 8" key="1">
    <citation type="journal article" date="2009" name="Nat. Genet.">
        <title>The genome of the cucumber, Cucumis sativus L.</title>
        <authorList>
            <person name="Huang S."/>
            <person name="Li R."/>
            <person name="Zhang Z."/>
            <person name="Li L."/>
            <person name="Gu X."/>
            <person name="Fan W."/>
            <person name="Lucas W.J."/>
            <person name="Wang X."/>
            <person name="Xie B."/>
            <person name="Ni P."/>
            <person name="Ren Y."/>
            <person name="Zhu H."/>
            <person name="Li J."/>
            <person name="Lin K."/>
            <person name="Jin W."/>
            <person name="Fei Z."/>
            <person name="Li G."/>
            <person name="Staub J."/>
            <person name="Kilian A."/>
            <person name="van der Vossen E.A."/>
            <person name="Wu Y."/>
            <person name="Guo J."/>
            <person name="He J."/>
            <person name="Jia Z."/>
            <person name="Ren Y."/>
            <person name="Tian G."/>
            <person name="Lu Y."/>
            <person name="Ruan J."/>
            <person name="Qian W."/>
            <person name="Wang M."/>
            <person name="Huang Q."/>
            <person name="Li B."/>
            <person name="Xuan Z."/>
            <person name="Cao J."/>
            <person name="Asan"/>
            <person name="Wu Z."/>
            <person name="Zhang J."/>
            <person name="Cai Q."/>
            <person name="Bai Y."/>
            <person name="Zhao B."/>
            <person name="Han Y."/>
            <person name="Li Y."/>
            <person name="Li X."/>
            <person name="Wang S."/>
            <person name="Shi Q."/>
            <person name="Liu S."/>
            <person name="Cho W.K."/>
            <person name="Kim J.Y."/>
            <person name="Xu Y."/>
            <person name="Heller-Uszynska K."/>
            <person name="Miao H."/>
            <person name="Cheng Z."/>
            <person name="Zhang S."/>
            <person name="Wu J."/>
            <person name="Yang Y."/>
            <person name="Kang H."/>
            <person name="Li M."/>
            <person name="Liang H."/>
            <person name="Ren X."/>
            <person name="Shi Z."/>
            <person name="Wen M."/>
            <person name="Jian M."/>
            <person name="Yang H."/>
            <person name="Zhang G."/>
            <person name="Yang Z."/>
            <person name="Chen R."/>
            <person name="Liu S."/>
            <person name="Li J."/>
            <person name="Ma L."/>
            <person name="Liu H."/>
            <person name="Zhou Y."/>
            <person name="Zhao J."/>
            <person name="Fang X."/>
            <person name="Li G."/>
            <person name="Fang L."/>
            <person name="Li Y."/>
            <person name="Liu D."/>
            <person name="Zheng H."/>
            <person name="Zhang Y."/>
            <person name="Qin N."/>
            <person name="Li Z."/>
            <person name="Yang G."/>
            <person name="Yang S."/>
            <person name="Bolund L."/>
            <person name="Kristiansen K."/>
            <person name="Zheng H."/>
            <person name="Li S."/>
            <person name="Zhang X."/>
            <person name="Yang H."/>
            <person name="Wang J."/>
            <person name="Sun R."/>
            <person name="Zhang B."/>
            <person name="Jiang S."/>
            <person name="Wang J."/>
            <person name="Du Y."/>
            <person name="Li S."/>
        </authorList>
    </citation>
    <scope>NUCLEOTIDE SEQUENCE [LARGE SCALE GENOMIC DNA]</scope>
    <source>
        <strain evidence="8">cv. 9930</strain>
    </source>
</reference>
<evidence type="ECO:0000256" key="1">
    <source>
        <dbReference type="ARBA" id="ARBA00004721"/>
    </source>
</evidence>
<keyword evidence="4" id="KW-0328">Glycosyltransferase</keyword>
<feature type="domain" description="Glycosyltransferase N-terminal" evidence="6">
    <location>
        <begin position="21"/>
        <end position="265"/>
    </location>
</feature>
<organism evidence="7 8">
    <name type="scientific">Cucumis sativus</name>
    <name type="common">Cucumber</name>
    <dbReference type="NCBI Taxonomy" id="3659"/>
    <lineage>
        <taxon>Eukaryota</taxon>
        <taxon>Viridiplantae</taxon>
        <taxon>Streptophyta</taxon>
        <taxon>Embryophyta</taxon>
        <taxon>Tracheophyta</taxon>
        <taxon>Spermatophyta</taxon>
        <taxon>Magnoliopsida</taxon>
        <taxon>eudicotyledons</taxon>
        <taxon>Gunneridae</taxon>
        <taxon>Pentapetalae</taxon>
        <taxon>rosids</taxon>
        <taxon>fabids</taxon>
        <taxon>Cucurbitales</taxon>
        <taxon>Cucurbitaceae</taxon>
        <taxon>Benincaseae</taxon>
        <taxon>Cucumis</taxon>
    </lineage>
</organism>
<proteinExistence type="inferred from homology"/>
<name>A0A0A0L0R2_CUCSA</name>
<dbReference type="Gene3D" id="3.40.50.2000">
    <property type="entry name" value="Glycogen Phosphorylase B"/>
    <property type="match status" value="2"/>
</dbReference>
<sequence length="489" mass="55752">MSNSNYVISENVGKNTHHLPVMVVMVPLPLQGHLNQLLHLSRLLSAFNIPVHFVSTATHNRQAQHRISAKIKNHLIQFHDFDLPIFPSPNPNATHKFPSHLVPMVNEVLVHFPRPFAAFLSSLSQKAKRLIVIHDSLMSSVVQVVDSIVNVESYLFHSVSAFVTTLHNLERKGIVVGDGDDDEEECESRTFYREYVLKELNTARSWESWFSVEFWDLIKSQFGQLPKKTCGQIYNTCRVIEGSSLKLIERIESKLNNWALGPFNPVKKLKNGERSSSKHSCMSWLDQQEPRSVIYISFGTTTTMEDKQINEIAIGLARSHQKFIWVIRDADKVDIFHEDNNKRSKLPEGYNDLIGDRGLIIREWAPQLEILSHWATGGFMTHCGWNSCLESITMGVPMAAWPMHSDQPRNMVLVTEILRVGLVVKDWELKEEVVSALTVEETVRRLMVSEDGAEIRMNAMRVGEAVRRSIEDGGDSRKELEAFVNHITR</sequence>
<dbReference type="InterPro" id="IPR002213">
    <property type="entry name" value="UDP_glucos_trans"/>
</dbReference>
<dbReference type="EC" id="2.4.1.-" evidence="5"/>
<comment type="similarity">
    <text evidence="2 4">Belongs to the UDP-glycosyltransferase family.</text>
</comment>
<dbReference type="EMBL" id="CM002925">
    <property type="protein sequence ID" value="KGN54644.1"/>
    <property type="molecule type" value="Genomic_DNA"/>
</dbReference>
<dbReference type="AlphaFoldDB" id="A0A0A0L0R2"/>
<protein>
    <recommendedName>
        <fullName evidence="5">Glycosyltransferase</fullName>
        <ecNumber evidence="5">2.4.1.-</ecNumber>
    </recommendedName>
</protein>
<keyword evidence="3 4" id="KW-0808">Transferase</keyword>
<dbReference type="Proteomes" id="UP000029981">
    <property type="component" value="Chromosome 4"/>
</dbReference>
<reference evidence="7 8" key="4">
    <citation type="journal article" date="2011" name="BMC Genomics">
        <title>RNA-Seq improves annotation of protein-coding genes in the cucumber genome.</title>
        <authorList>
            <person name="Li Z."/>
            <person name="Zhang Z."/>
            <person name="Yan P."/>
            <person name="Huang S."/>
            <person name="Fei Z."/>
            <person name="Lin K."/>
        </authorList>
    </citation>
    <scope>NUCLEOTIDE SEQUENCE [LARGE SCALE GENOMIC DNA]</scope>
    <source>
        <strain evidence="8">cv. 9930</strain>
    </source>
</reference>
<dbReference type="OrthoDB" id="5835829at2759"/>
<evidence type="ECO:0000256" key="2">
    <source>
        <dbReference type="ARBA" id="ARBA00009995"/>
    </source>
</evidence>
<dbReference type="GO" id="GO:1901137">
    <property type="term" value="P:carbohydrate derivative biosynthetic process"/>
    <property type="evidence" value="ECO:0007669"/>
    <property type="project" value="UniProtKB-ARBA"/>
</dbReference>
<dbReference type="GO" id="GO:0035251">
    <property type="term" value="F:UDP-glucosyltransferase activity"/>
    <property type="evidence" value="ECO:0000318"/>
    <property type="project" value="GO_Central"/>
</dbReference>
<gene>
    <name evidence="7" type="ORF">Csa_4G415920</name>
</gene>
<dbReference type="Pfam" id="PF26168">
    <property type="entry name" value="Glyco_transf_N"/>
    <property type="match status" value="1"/>
</dbReference>
<keyword evidence="8" id="KW-1185">Reference proteome</keyword>
<dbReference type="InterPro" id="IPR058980">
    <property type="entry name" value="Glyco_transf_N"/>
</dbReference>
<reference evidence="7 8" key="2">
    <citation type="journal article" date="2009" name="PLoS ONE">
        <title>An integrated genetic and cytogenetic map of the cucumber genome.</title>
        <authorList>
            <person name="Ren Y."/>
            <person name="Zhang Z."/>
            <person name="Liu J."/>
            <person name="Staub J.E."/>
            <person name="Han Y."/>
            <person name="Cheng Z."/>
            <person name="Li X."/>
            <person name="Lu J."/>
            <person name="Miao H."/>
            <person name="Kang H."/>
            <person name="Xie B."/>
            <person name="Gu X."/>
            <person name="Wang X."/>
            <person name="Du Y."/>
            <person name="Jin W."/>
            <person name="Huang S."/>
        </authorList>
    </citation>
    <scope>NUCLEOTIDE SEQUENCE [LARGE SCALE GENOMIC DNA]</scope>
    <source>
        <strain evidence="8">cv. 9930</strain>
    </source>
</reference>
<dbReference type="InterPro" id="IPR035595">
    <property type="entry name" value="UDP_glycos_trans_CS"/>
</dbReference>
<evidence type="ECO:0000313" key="7">
    <source>
        <dbReference type="EMBL" id="KGN54644.1"/>
    </source>
</evidence>
<dbReference type="SUPFAM" id="SSF53756">
    <property type="entry name" value="UDP-Glycosyltransferase/glycogen phosphorylase"/>
    <property type="match status" value="1"/>
</dbReference>
<dbReference type="KEGG" id="csv:101209480"/>
<dbReference type="FunFam" id="3.40.50.2000:FF:000060">
    <property type="entry name" value="Glycosyltransferase"/>
    <property type="match status" value="1"/>
</dbReference>
<dbReference type="Gramene" id="KGN54644">
    <property type="protein sequence ID" value="KGN54644"/>
    <property type="gene ID" value="Csa_4G415920"/>
</dbReference>